<feature type="transmembrane region" description="Helical" evidence="1">
    <location>
        <begin position="12"/>
        <end position="33"/>
    </location>
</feature>
<feature type="transmembrane region" description="Helical" evidence="1">
    <location>
        <begin position="133"/>
        <end position="153"/>
    </location>
</feature>
<reference evidence="2 3" key="1">
    <citation type="submission" date="2016-11" db="EMBL/GenBank/DDBJ databases">
        <authorList>
            <person name="Jaros S."/>
            <person name="Januszkiewicz K."/>
            <person name="Wedrychowicz H."/>
        </authorList>
    </citation>
    <scope>NUCLEOTIDE SEQUENCE [LARGE SCALE GENOMIC DNA]</scope>
    <source>
        <strain evidence="2 3">DSM 44666</strain>
    </source>
</reference>
<protein>
    <submittedName>
        <fullName evidence="2">Uncharacterized protein</fullName>
    </submittedName>
</protein>
<gene>
    <name evidence="2" type="ORF">SAMN05444392_1102</name>
</gene>
<dbReference type="Proteomes" id="UP000184476">
    <property type="component" value="Unassembled WGS sequence"/>
</dbReference>
<proteinExistence type="predicted"/>
<dbReference type="RefSeq" id="WP_073155823.1">
    <property type="nucleotide sequence ID" value="NZ_FQVL01000010.1"/>
</dbReference>
<feature type="transmembrane region" description="Helical" evidence="1">
    <location>
        <begin position="53"/>
        <end position="77"/>
    </location>
</feature>
<evidence type="ECO:0000313" key="2">
    <source>
        <dbReference type="EMBL" id="SHF19175.1"/>
    </source>
</evidence>
<keyword evidence="3" id="KW-1185">Reference proteome</keyword>
<evidence type="ECO:0000256" key="1">
    <source>
        <dbReference type="SAM" id="Phobius"/>
    </source>
</evidence>
<dbReference type="AlphaFoldDB" id="A0A1M4ZMM3"/>
<dbReference type="OrthoDB" id="156858at2"/>
<feature type="transmembrane region" description="Helical" evidence="1">
    <location>
        <begin position="84"/>
        <end position="105"/>
    </location>
</feature>
<keyword evidence="1" id="KW-0472">Membrane</keyword>
<name>A0A1M4ZMM3_9BACL</name>
<dbReference type="STRING" id="112248.SAMN05444392_1102"/>
<organism evidence="2 3">
    <name type="scientific">Seinonella peptonophila</name>
    <dbReference type="NCBI Taxonomy" id="112248"/>
    <lineage>
        <taxon>Bacteria</taxon>
        <taxon>Bacillati</taxon>
        <taxon>Bacillota</taxon>
        <taxon>Bacilli</taxon>
        <taxon>Bacillales</taxon>
        <taxon>Thermoactinomycetaceae</taxon>
        <taxon>Seinonella</taxon>
    </lineage>
</organism>
<dbReference type="EMBL" id="FQVL01000010">
    <property type="protein sequence ID" value="SHF19175.1"/>
    <property type="molecule type" value="Genomic_DNA"/>
</dbReference>
<accession>A0A1M4ZMM3</accession>
<keyword evidence="1" id="KW-1133">Transmembrane helix</keyword>
<keyword evidence="1" id="KW-0812">Transmembrane</keyword>
<evidence type="ECO:0000313" key="3">
    <source>
        <dbReference type="Proteomes" id="UP000184476"/>
    </source>
</evidence>
<sequence length="165" mass="18594">MISLTTRRWLISLHLLFSAILFGVTIAYLVFSINALTSRDQGELLSDYQSMHLLSVTSGRFSIIGTLVTGIVLSVLTHWGLFRYYWIILKEILSLFSLVIVFGFIPQWSLDAIIFAKSGGIHSATLVIHQQQLLVSIILQIISLTTMILLSVFKPRKKAKKKNES</sequence>